<dbReference type="HOGENOM" id="CLU_482733_0_0_1"/>
<dbReference type="GeneID" id="17298446"/>
<dbReference type="EnsemblProtists" id="EKX41728">
    <property type="protein sequence ID" value="EKX41728"/>
    <property type="gene ID" value="GUITHDRAFT_112144"/>
</dbReference>
<reference evidence="1 3" key="1">
    <citation type="journal article" date="2012" name="Nature">
        <title>Algal genomes reveal evolutionary mosaicism and the fate of nucleomorphs.</title>
        <authorList>
            <consortium name="DOE Joint Genome Institute"/>
            <person name="Curtis B.A."/>
            <person name="Tanifuji G."/>
            <person name="Burki F."/>
            <person name="Gruber A."/>
            <person name="Irimia M."/>
            <person name="Maruyama S."/>
            <person name="Arias M.C."/>
            <person name="Ball S.G."/>
            <person name="Gile G.H."/>
            <person name="Hirakawa Y."/>
            <person name="Hopkins J.F."/>
            <person name="Kuo A."/>
            <person name="Rensing S.A."/>
            <person name="Schmutz J."/>
            <person name="Symeonidi A."/>
            <person name="Elias M."/>
            <person name="Eveleigh R.J."/>
            <person name="Herman E.K."/>
            <person name="Klute M.J."/>
            <person name="Nakayama T."/>
            <person name="Obornik M."/>
            <person name="Reyes-Prieto A."/>
            <person name="Armbrust E.V."/>
            <person name="Aves S.J."/>
            <person name="Beiko R.G."/>
            <person name="Coutinho P."/>
            <person name="Dacks J.B."/>
            <person name="Durnford D.G."/>
            <person name="Fast N.M."/>
            <person name="Green B.R."/>
            <person name="Grisdale C.J."/>
            <person name="Hempel F."/>
            <person name="Henrissat B."/>
            <person name="Hoppner M.P."/>
            <person name="Ishida K."/>
            <person name="Kim E."/>
            <person name="Koreny L."/>
            <person name="Kroth P.G."/>
            <person name="Liu Y."/>
            <person name="Malik S.B."/>
            <person name="Maier U.G."/>
            <person name="McRose D."/>
            <person name="Mock T."/>
            <person name="Neilson J.A."/>
            <person name="Onodera N.T."/>
            <person name="Poole A.M."/>
            <person name="Pritham E.J."/>
            <person name="Richards T.A."/>
            <person name="Rocap G."/>
            <person name="Roy S.W."/>
            <person name="Sarai C."/>
            <person name="Schaack S."/>
            <person name="Shirato S."/>
            <person name="Slamovits C.H."/>
            <person name="Spencer D.F."/>
            <person name="Suzuki S."/>
            <person name="Worden A.Z."/>
            <person name="Zauner S."/>
            <person name="Barry K."/>
            <person name="Bell C."/>
            <person name="Bharti A.K."/>
            <person name="Crow J.A."/>
            <person name="Grimwood J."/>
            <person name="Kramer R."/>
            <person name="Lindquist E."/>
            <person name="Lucas S."/>
            <person name="Salamov A."/>
            <person name="McFadden G.I."/>
            <person name="Lane C.E."/>
            <person name="Keeling P.J."/>
            <person name="Gray M.W."/>
            <person name="Grigoriev I.V."/>
            <person name="Archibald J.M."/>
        </authorList>
    </citation>
    <scope>NUCLEOTIDE SEQUENCE</scope>
    <source>
        <strain evidence="1 3">CCMP2712</strain>
    </source>
</reference>
<sequence length="565" mass="63510">MECSSAKKEPSKQISICPSYGMRSCSRLCNLQATTLCFLVFSCILTGHCGAVWSRTSPSQFFHGIEPEYTCVYDDINGSPDLLRKINVAYKYKNYLSNQNQALKSKVSHSASIPTKAGEEAMSEDTIMLGSLETGEHRTPRAQLRKPCTECVPPVLKQDEEFWHKDVGQRYKELVPPKKRFSCKLPLGMSSQADLRKAVQAASVSNSASISPTNSYLDIQSASGEEQMLDEVVFVTDLDKCAFYGNDGNDLGIALQWMEKSPEQVVQLYEILLNPQVKETYKKLKAKAKKVKVVIYTMRATFLVYRSCFRDLVIPLQWDPSWHEGAQVFFPPTVKTADDILKSYSTPCQLLEEELVDIKKSLERLLATRQVIAKELELDDLPELVVTATPKDLDSTMSRLRLPKENAFLWDDNPKLRGKPKIVSVEPYEALHESKRTELLAFLDRNLPPETLETDLVEFMLSADPRDQVLTQDEESGRLCYQIQINNAQDSWALPELSSSLSSSEKAVDSDNRVILSAPSKDGNGHLSPVTPDIEALESTHFPGPVILRENHHEGLLGKQCERVR</sequence>
<organism evidence="1">
    <name type="scientific">Guillardia theta (strain CCMP2712)</name>
    <name type="common">Cryptophyte</name>
    <dbReference type="NCBI Taxonomy" id="905079"/>
    <lineage>
        <taxon>Eukaryota</taxon>
        <taxon>Cryptophyceae</taxon>
        <taxon>Pyrenomonadales</taxon>
        <taxon>Geminigeraceae</taxon>
        <taxon>Guillardia</taxon>
    </lineage>
</organism>
<name>L1IZM6_GUITC</name>
<evidence type="ECO:0000313" key="2">
    <source>
        <dbReference type="EnsemblProtists" id="EKX41728"/>
    </source>
</evidence>
<gene>
    <name evidence="1" type="ORF">GUITHDRAFT_112144</name>
</gene>
<keyword evidence="3" id="KW-1185">Reference proteome</keyword>
<proteinExistence type="predicted"/>
<dbReference type="EMBL" id="JH993021">
    <property type="protein sequence ID" value="EKX41728.1"/>
    <property type="molecule type" value="Genomic_DNA"/>
</dbReference>
<evidence type="ECO:0000313" key="1">
    <source>
        <dbReference type="EMBL" id="EKX41728.1"/>
    </source>
</evidence>
<evidence type="ECO:0000313" key="3">
    <source>
        <dbReference type="Proteomes" id="UP000011087"/>
    </source>
</evidence>
<dbReference type="KEGG" id="gtt:GUITHDRAFT_112144"/>
<dbReference type="RefSeq" id="XP_005828708.1">
    <property type="nucleotide sequence ID" value="XM_005828651.1"/>
</dbReference>
<accession>L1IZM6</accession>
<dbReference type="PaxDb" id="55529-EKX41728"/>
<reference evidence="2" key="3">
    <citation type="submission" date="2016-03" db="UniProtKB">
        <authorList>
            <consortium name="EnsemblProtists"/>
        </authorList>
    </citation>
    <scope>IDENTIFICATION</scope>
</reference>
<dbReference type="AlphaFoldDB" id="L1IZM6"/>
<dbReference type="Proteomes" id="UP000011087">
    <property type="component" value="Unassembled WGS sequence"/>
</dbReference>
<dbReference type="OrthoDB" id="10541768at2759"/>
<protein>
    <submittedName>
        <fullName evidence="1 2">Uncharacterized protein</fullName>
    </submittedName>
</protein>
<reference evidence="3" key="2">
    <citation type="submission" date="2012-11" db="EMBL/GenBank/DDBJ databases">
        <authorList>
            <person name="Kuo A."/>
            <person name="Curtis B.A."/>
            <person name="Tanifuji G."/>
            <person name="Burki F."/>
            <person name="Gruber A."/>
            <person name="Irimia M."/>
            <person name="Maruyama S."/>
            <person name="Arias M.C."/>
            <person name="Ball S.G."/>
            <person name="Gile G.H."/>
            <person name="Hirakawa Y."/>
            <person name="Hopkins J.F."/>
            <person name="Rensing S.A."/>
            <person name="Schmutz J."/>
            <person name="Symeonidi A."/>
            <person name="Elias M."/>
            <person name="Eveleigh R.J."/>
            <person name="Herman E.K."/>
            <person name="Klute M.J."/>
            <person name="Nakayama T."/>
            <person name="Obornik M."/>
            <person name="Reyes-Prieto A."/>
            <person name="Armbrust E.V."/>
            <person name="Aves S.J."/>
            <person name="Beiko R.G."/>
            <person name="Coutinho P."/>
            <person name="Dacks J.B."/>
            <person name="Durnford D.G."/>
            <person name="Fast N.M."/>
            <person name="Green B.R."/>
            <person name="Grisdale C."/>
            <person name="Hempe F."/>
            <person name="Henrissat B."/>
            <person name="Hoppner M.P."/>
            <person name="Ishida K.-I."/>
            <person name="Kim E."/>
            <person name="Koreny L."/>
            <person name="Kroth P.G."/>
            <person name="Liu Y."/>
            <person name="Malik S.-B."/>
            <person name="Maier U.G."/>
            <person name="McRose D."/>
            <person name="Mock T."/>
            <person name="Neilson J.A."/>
            <person name="Onodera N.T."/>
            <person name="Poole A.M."/>
            <person name="Pritham E.J."/>
            <person name="Richards T.A."/>
            <person name="Rocap G."/>
            <person name="Roy S.W."/>
            <person name="Sarai C."/>
            <person name="Schaack S."/>
            <person name="Shirato S."/>
            <person name="Slamovits C.H."/>
            <person name="Spencer D.F."/>
            <person name="Suzuki S."/>
            <person name="Worden A.Z."/>
            <person name="Zauner S."/>
            <person name="Barry K."/>
            <person name="Bell C."/>
            <person name="Bharti A.K."/>
            <person name="Crow J.A."/>
            <person name="Grimwood J."/>
            <person name="Kramer R."/>
            <person name="Lindquist E."/>
            <person name="Lucas S."/>
            <person name="Salamov A."/>
            <person name="McFadden G.I."/>
            <person name="Lane C.E."/>
            <person name="Keeling P.J."/>
            <person name="Gray M.W."/>
            <person name="Grigoriev I.V."/>
            <person name="Archibald J.M."/>
        </authorList>
    </citation>
    <scope>NUCLEOTIDE SEQUENCE</scope>
    <source>
        <strain evidence="3">CCMP2712</strain>
    </source>
</reference>